<keyword evidence="1" id="KW-0614">Plasmid</keyword>
<evidence type="ECO:0000313" key="1">
    <source>
        <dbReference type="EMBL" id="BBC61851.1"/>
    </source>
</evidence>
<name>A0A2Z5Y4X1_9ENTE</name>
<dbReference type="Proteomes" id="UP000269226">
    <property type="component" value="Plasmid pMP1"/>
</dbReference>
<dbReference type="InterPro" id="IPR045825">
    <property type="entry name" value="RamS"/>
</dbReference>
<dbReference type="RefSeq" id="WP_014868525.1">
    <property type="nucleotide sequence ID" value="NZ_AP018493.1"/>
</dbReference>
<protein>
    <submittedName>
        <fullName evidence="1">Uncharacterized protein</fullName>
    </submittedName>
</protein>
<sequence>MKKEILNLQTLISEDEIDSVDGARNSKVSIGWCGNNSNISLMGC</sequence>
<dbReference type="Pfam" id="PF19402">
    <property type="entry name" value="RamS"/>
    <property type="match status" value="1"/>
</dbReference>
<proteinExistence type="predicted"/>
<organism evidence="1 2">
    <name type="scientific">Melissococcus plutonius</name>
    <dbReference type="NCBI Taxonomy" id="33970"/>
    <lineage>
        <taxon>Bacteria</taxon>
        <taxon>Bacillati</taxon>
        <taxon>Bacillota</taxon>
        <taxon>Bacilli</taxon>
        <taxon>Lactobacillales</taxon>
        <taxon>Enterococcaceae</taxon>
        <taxon>Melissococcus</taxon>
    </lineage>
</organism>
<dbReference type="EMBL" id="AP018493">
    <property type="protein sequence ID" value="BBC61851.1"/>
    <property type="molecule type" value="Genomic_DNA"/>
</dbReference>
<reference evidence="1 2" key="1">
    <citation type="submission" date="2018-01" db="EMBL/GenBank/DDBJ databases">
        <title>Whole genome sequence of Melissococcus plutonius DAT561.</title>
        <authorList>
            <person name="Okumura K."/>
            <person name="Takamatsu D."/>
            <person name="Okura M."/>
        </authorList>
    </citation>
    <scope>NUCLEOTIDE SEQUENCE [LARGE SCALE GENOMIC DNA]</scope>
    <source>
        <strain evidence="1 2">DAT561</strain>
        <plasmid evidence="2">pmp1 dat561 dna</plasmid>
    </source>
</reference>
<dbReference type="GeneID" id="39499661"/>
<dbReference type="NCBIfam" id="NF038159">
    <property type="entry name" value="lanthi_III_b"/>
    <property type="match status" value="1"/>
</dbReference>
<accession>A0A2Z5Y4X1</accession>
<geneLocation type="plasmid" evidence="2">
    <name>pmp1 dat561 dna</name>
</geneLocation>
<dbReference type="AlphaFoldDB" id="A0A2Z5Y4X1"/>
<evidence type="ECO:0000313" key="2">
    <source>
        <dbReference type="Proteomes" id="UP000269226"/>
    </source>
</evidence>
<gene>
    <name evidence="1" type="ORF">DAT561_p1151</name>
</gene>